<keyword evidence="1" id="KW-1133">Transmembrane helix</keyword>
<evidence type="ECO:0000313" key="3">
    <source>
        <dbReference type="Proteomes" id="UP000002727"/>
    </source>
</evidence>
<accession>B6YVD1</accession>
<evidence type="ECO:0000256" key="1">
    <source>
        <dbReference type="SAM" id="Phobius"/>
    </source>
</evidence>
<reference evidence="2 3" key="1">
    <citation type="journal article" date="2008" name="J. Bacteriol.">
        <title>The complete genome sequence of Thermococcus onnurineus NA1 reveals a mixed heterotrophic and carboxydotrophic metabolism.</title>
        <authorList>
            <person name="Lee H.S."/>
            <person name="Kang S.G."/>
            <person name="Bae S.S."/>
            <person name="Lim J.K."/>
            <person name="Cho Y."/>
            <person name="Kim Y.J."/>
            <person name="Jeon J.H."/>
            <person name="Cha S.S."/>
            <person name="Kwon K.K."/>
            <person name="Kim H.T."/>
            <person name="Park C.J."/>
            <person name="Lee H.W."/>
            <person name="Kim S.I."/>
            <person name="Chun J."/>
            <person name="Colwell R.R."/>
            <person name="Kim S.J."/>
            <person name="Lee J.H."/>
        </authorList>
    </citation>
    <scope>NUCLEOTIDE SEQUENCE [LARGE SCALE GENOMIC DNA]</scope>
    <source>
        <strain evidence="2 3">NA1</strain>
    </source>
</reference>
<dbReference type="RefSeq" id="WP_012571681.1">
    <property type="nucleotide sequence ID" value="NC_011529.1"/>
</dbReference>
<proteinExistence type="predicted"/>
<dbReference type="GeneID" id="7017022"/>
<gene>
    <name evidence="2" type="ordered locus">TON_0721</name>
</gene>
<keyword evidence="1" id="KW-0812">Transmembrane</keyword>
<evidence type="ECO:0000313" key="2">
    <source>
        <dbReference type="EMBL" id="ACJ16209.1"/>
    </source>
</evidence>
<dbReference type="EMBL" id="CP000855">
    <property type="protein sequence ID" value="ACJ16209.1"/>
    <property type="molecule type" value="Genomic_DNA"/>
</dbReference>
<sequence>MIALKSATIKRIEALGFTIVVVTVLIIAPILWGASYNFKEDILIEPGDYKVYKLDGYEWSMLHFLIESDRPVTVCITDETGLRMLKSGEGMICLFRVDSTTSVERVWRFPKRGPLYLVIISDSTDEPTSVHLQVEGGLILW</sequence>
<organism evidence="2 3">
    <name type="scientific">Thermococcus onnurineus (strain NA1)</name>
    <dbReference type="NCBI Taxonomy" id="523850"/>
    <lineage>
        <taxon>Archaea</taxon>
        <taxon>Methanobacteriati</taxon>
        <taxon>Methanobacteriota</taxon>
        <taxon>Thermococci</taxon>
        <taxon>Thermococcales</taxon>
        <taxon>Thermococcaceae</taxon>
        <taxon>Thermococcus</taxon>
    </lineage>
</organism>
<dbReference type="Proteomes" id="UP000002727">
    <property type="component" value="Chromosome"/>
</dbReference>
<keyword evidence="3" id="KW-1185">Reference proteome</keyword>
<dbReference type="HOGENOM" id="CLU_1850737_0_0_2"/>
<dbReference type="eggNOG" id="arCOG11760">
    <property type="taxonomic scope" value="Archaea"/>
</dbReference>
<keyword evidence="1" id="KW-0472">Membrane</keyword>
<feature type="transmembrane region" description="Helical" evidence="1">
    <location>
        <begin position="12"/>
        <end position="32"/>
    </location>
</feature>
<dbReference type="AlphaFoldDB" id="B6YVD1"/>
<dbReference type="PATRIC" id="fig|523850.10.peg.724"/>
<dbReference type="KEGG" id="ton:TON_0721"/>
<name>B6YVD1_THEON</name>
<protein>
    <submittedName>
        <fullName evidence="2">Uncharacterized protein</fullName>
    </submittedName>
</protein>